<protein>
    <submittedName>
        <fullName evidence="1">Uncharacterized protein</fullName>
    </submittedName>
</protein>
<dbReference type="EMBL" id="CM020618">
    <property type="protein sequence ID" value="KAK1860678.1"/>
    <property type="molecule type" value="Genomic_DNA"/>
</dbReference>
<comment type="caution">
    <text evidence="1">The sequence shown here is derived from an EMBL/GenBank/DDBJ whole genome shotgun (WGS) entry which is preliminary data.</text>
</comment>
<name>A0ACC3BRY1_PYRYE</name>
<evidence type="ECO:0000313" key="1">
    <source>
        <dbReference type="EMBL" id="KAK1860678.1"/>
    </source>
</evidence>
<gene>
    <name evidence="1" type="ORF">I4F81_003266</name>
</gene>
<keyword evidence="2" id="KW-1185">Reference proteome</keyword>
<organism evidence="1 2">
    <name type="scientific">Pyropia yezoensis</name>
    <name type="common">Susabi-nori</name>
    <name type="synonym">Porphyra yezoensis</name>
    <dbReference type="NCBI Taxonomy" id="2788"/>
    <lineage>
        <taxon>Eukaryota</taxon>
        <taxon>Rhodophyta</taxon>
        <taxon>Bangiophyceae</taxon>
        <taxon>Bangiales</taxon>
        <taxon>Bangiaceae</taxon>
        <taxon>Pyropia</taxon>
    </lineage>
</organism>
<proteinExistence type="predicted"/>
<accession>A0ACC3BRY1</accession>
<evidence type="ECO:0000313" key="2">
    <source>
        <dbReference type="Proteomes" id="UP000798662"/>
    </source>
</evidence>
<sequence>MPCYTLPSVATAPPPGHPPPPPTGNSPRPRHRLPHPLPFLVPALVCPCVLLSLHSPPRPRRPCACARCRRPCCFGVAAEAGVVARFEAGVSHVDGVGEAELEDGRGAGGHGAGVQGEQGDWCLGVLRGWELVVRWWWPGQKHGSEGGGRASGWR</sequence>
<dbReference type="Proteomes" id="UP000798662">
    <property type="component" value="Chromosome 1"/>
</dbReference>
<reference evidence="1" key="1">
    <citation type="submission" date="2019-11" db="EMBL/GenBank/DDBJ databases">
        <title>Nori genome reveals adaptations in red seaweeds to the harsh intertidal environment.</title>
        <authorList>
            <person name="Wang D."/>
            <person name="Mao Y."/>
        </authorList>
    </citation>
    <scope>NUCLEOTIDE SEQUENCE</scope>
    <source>
        <tissue evidence="1">Gametophyte</tissue>
    </source>
</reference>